<evidence type="ECO:0000313" key="3">
    <source>
        <dbReference type="Proteomes" id="UP000267208"/>
    </source>
</evidence>
<dbReference type="InterPro" id="IPR029261">
    <property type="entry name" value="Transposase_Znf"/>
</dbReference>
<dbReference type="RefSeq" id="WP_120142621.1">
    <property type="nucleotide sequence ID" value="NZ_CP031933.2"/>
</dbReference>
<reference evidence="3" key="1">
    <citation type="submission" date="2018-08" db="EMBL/GenBank/DDBJ databases">
        <title>Genome of Lactobacillus sp. HBUAS52074.</title>
        <authorList>
            <person name="Guo Z."/>
            <person name="Zhang Z.D."/>
        </authorList>
    </citation>
    <scope>NUCLEOTIDE SEQUENCE [LARGE SCALE GENOMIC DNA]</scope>
    <source>
        <strain evidence="3">HBUAS52074</strain>
    </source>
</reference>
<dbReference type="EMBL" id="CP031933">
    <property type="protein sequence ID" value="AYE38372.1"/>
    <property type="molecule type" value="Genomic_DNA"/>
</dbReference>
<dbReference type="Pfam" id="PF14690">
    <property type="entry name" value="Zn_ribbon_ISL3"/>
    <property type="match status" value="1"/>
</dbReference>
<dbReference type="PANTHER" id="PTHR33498">
    <property type="entry name" value="TRANSPOSASE FOR INSERTION SEQUENCE ELEMENT IS1557"/>
    <property type="match status" value="1"/>
</dbReference>
<dbReference type="Proteomes" id="UP000267208">
    <property type="component" value="Chromosome"/>
</dbReference>
<dbReference type="KEGG" id="lzh:D1B17_06870"/>
<organism evidence="2 3">
    <name type="scientific">Companilactobacillus zhachilii</name>
    <dbReference type="NCBI Taxonomy" id="2304606"/>
    <lineage>
        <taxon>Bacteria</taxon>
        <taxon>Bacillati</taxon>
        <taxon>Bacillota</taxon>
        <taxon>Bacilli</taxon>
        <taxon>Lactobacillales</taxon>
        <taxon>Lactobacillaceae</taxon>
        <taxon>Companilactobacillus</taxon>
    </lineage>
</organism>
<dbReference type="OrthoDB" id="6197054at2"/>
<gene>
    <name evidence="2" type="ORF">D1B17_06870</name>
</gene>
<dbReference type="InterPro" id="IPR047951">
    <property type="entry name" value="Transpos_ISL3"/>
</dbReference>
<evidence type="ECO:0000313" key="2">
    <source>
        <dbReference type="EMBL" id="AYE38372.1"/>
    </source>
</evidence>
<protein>
    <submittedName>
        <fullName evidence="2">Transposase</fullName>
    </submittedName>
</protein>
<dbReference type="AlphaFoldDB" id="A0A386PSE9"/>
<feature type="domain" description="Transposase IS204/IS1001/IS1096/IS1165 zinc-finger" evidence="1">
    <location>
        <begin position="49"/>
        <end position="93"/>
    </location>
</feature>
<evidence type="ECO:0000259" key="1">
    <source>
        <dbReference type="Pfam" id="PF14690"/>
    </source>
</evidence>
<proteinExistence type="predicted"/>
<name>A0A386PSE9_9LACO</name>
<sequence length="211" mass="24112">MFQDNSILCALNIKDNNIKNVSVCDSKINNKGVIKHIKVVKAELSYSLTRCPQCGKNTLVKNGKRITNQRLASFNGMEYHLILKKQRFLCKNCGSTCGAHSDLLVKNHTMTKQIKNRIFDMSRESFTLSSMAKLLGISASTVSRILYGNTKLPERSPYLPENLCFDEFRSVKKVFTFISIDAKTHHLIDLVHDRLSKTLIEHFINKYSLKR</sequence>
<dbReference type="PANTHER" id="PTHR33498:SF1">
    <property type="entry name" value="TRANSPOSASE FOR INSERTION SEQUENCE ELEMENT IS1557"/>
    <property type="match status" value="1"/>
</dbReference>
<keyword evidence="3" id="KW-1185">Reference proteome</keyword>
<accession>A0A386PSE9</accession>